<reference evidence="9" key="1">
    <citation type="submission" date="2005-09" db="EMBL/GenBank/DDBJ databases">
        <title>Annotation of the Aspergillus terreus NIH2624 genome.</title>
        <authorList>
            <person name="Birren B.W."/>
            <person name="Lander E.S."/>
            <person name="Galagan J.E."/>
            <person name="Nusbaum C."/>
            <person name="Devon K."/>
            <person name="Henn M."/>
            <person name="Ma L.-J."/>
            <person name="Jaffe D.B."/>
            <person name="Butler J."/>
            <person name="Alvarez P."/>
            <person name="Gnerre S."/>
            <person name="Grabherr M."/>
            <person name="Kleber M."/>
            <person name="Mauceli E.W."/>
            <person name="Brockman W."/>
            <person name="Rounsley S."/>
            <person name="Young S.K."/>
            <person name="LaButti K."/>
            <person name="Pushparaj V."/>
            <person name="DeCaprio D."/>
            <person name="Crawford M."/>
            <person name="Koehrsen M."/>
            <person name="Engels R."/>
            <person name="Montgomery P."/>
            <person name="Pearson M."/>
            <person name="Howarth C."/>
            <person name="Larson L."/>
            <person name="Luoma S."/>
            <person name="White J."/>
            <person name="Alvarado L."/>
            <person name="Kodira C.D."/>
            <person name="Zeng Q."/>
            <person name="Oleary S."/>
            <person name="Yandava C."/>
            <person name="Denning D.W."/>
            <person name="Nierman W.C."/>
            <person name="Milne T."/>
            <person name="Madden K."/>
        </authorList>
    </citation>
    <scope>NUCLEOTIDE SEQUENCE [LARGE SCALE GENOMIC DNA]</scope>
    <source>
        <strain evidence="9">NIH 2624 / FGSC A1156</strain>
    </source>
</reference>
<gene>
    <name evidence="8" type="ORF">ATEG_05209</name>
</gene>
<evidence type="ECO:0000313" key="9">
    <source>
        <dbReference type="Proteomes" id="UP000007963"/>
    </source>
</evidence>
<feature type="domain" description="Xylanolytic transcriptional activator regulatory" evidence="7">
    <location>
        <begin position="442"/>
        <end position="514"/>
    </location>
</feature>
<keyword evidence="3" id="KW-0238">DNA-binding</keyword>
<dbReference type="EMBL" id="CH476600">
    <property type="protein sequence ID" value="EAU34278.1"/>
    <property type="molecule type" value="Genomic_DNA"/>
</dbReference>
<dbReference type="PANTHER" id="PTHR47654">
    <property type="entry name" value="ZN(II)2CYS6 TRANSCRIPTION FACTOR (EUROFUNG)-RELATED"/>
    <property type="match status" value="1"/>
</dbReference>
<dbReference type="VEuPathDB" id="FungiDB:ATEG_05209"/>
<dbReference type="InterPro" id="IPR001138">
    <property type="entry name" value="Zn2Cys6_DnaBD"/>
</dbReference>
<dbReference type="GO" id="GO:0006351">
    <property type="term" value="P:DNA-templated transcription"/>
    <property type="evidence" value="ECO:0007669"/>
    <property type="project" value="InterPro"/>
</dbReference>
<organism evidence="8 9">
    <name type="scientific">Aspergillus terreus (strain NIH 2624 / FGSC A1156)</name>
    <dbReference type="NCBI Taxonomy" id="341663"/>
    <lineage>
        <taxon>Eukaryota</taxon>
        <taxon>Fungi</taxon>
        <taxon>Dikarya</taxon>
        <taxon>Ascomycota</taxon>
        <taxon>Pezizomycotina</taxon>
        <taxon>Eurotiomycetes</taxon>
        <taxon>Eurotiomycetidae</taxon>
        <taxon>Eurotiales</taxon>
        <taxon>Aspergillaceae</taxon>
        <taxon>Aspergillus</taxon>
        <taxon>Aspergillus subgen. Circumdati</taxon>
    </lineage>
</organism>
<dbReference type="Proteomes" id="UP000007963">
    <property type="component" value="Unassembled WGS sequence"/>
</dbReference>
<dbReference type="SUPFAM" id="SSF57701">
    <property type="entry name" value="Zn2/Cys6 DNA-binding domain"/>
    <property type="match status" value="1"/>
</dbReference>
<dbReference type="InterPro" id="IPR007219">
    <property type="entry name" value="XnlR_reg_dom"/>
</dbReference>
<dbReference type="Pfam" id="PF04082">
    <property type="entry name" value="Fungal_trans"/>
    <property type="match status" value="1"/>
</dbReference>
<feature type="region of interest" description="Disordered" evidence="6">
    <location>
        <begin position="38"/>
        <end position="112"/>
    </location>
</feature>
<keyword evidence="2" id="KW-0805">Transcription regulation</keyword>
<dbReference type="eggNOG" id="ENOG502RZ6G">
    <property type="taxonomic scope" value="Eukaryota"/>
</dbReference>
<dbReference type="CDD" id="cd12148">
    <property type="entry name" value="fungal_TF_MHR"/>
    <property type="match status" value="1"/>
</dbReference>
<dbReference type="Gene3D" id="4.10.240.10">
    <property type="entry name" value="Zn(2)-C6 fungal-type DNA-binding domain"/>
    <property type="match status" value="1"/>
</dbReference>
<evidence type="ECO:0000256" key="2">
    <source>
        <dbReference type="ARBA" id="ARBA00023015"/>
    </source>
</evidence>
<dbReference type="SMART" id="SM00906">
    <property type="entry name" value="Fungal_trans"/>
    <property type="match status" value="1"/>
</dbReference>
<sequence length="795" mass="89828">MPHHTLKKVVVPSEMVLALGEAPLRAWKEHLRAFQSLHSSSDDVKSPDDLKEPSNMDLYGQSSPDRPKSQSPSSAQPPEDLPDILENPFDTYENPPDLYQTGFAPNPNPYDPNNLYNPFFPGSQTNHFLCEPRYHGTQPFATLGVIDSNNVTATPRRPSVSTTSSASAYGGIRKVPIPRLPSRDDSSRMRRRHITRACENCRSRKIKCSGEETGCRTCYEYDLESSIDIGSGAGKPEDEDYRSASSHALDSVKEDFNKDGPTLATGFIGRSSEFTWLQEVDRQLGTPRRSEKRETPIAAWNYYTDTPVFLRYSPRPDPDGFPTPHVARRLYNTYFARVHLTFPIIGKTIFDRQFRSVLADPKIHGGNRFRAVLNMVFAIGALFIQLTDDNSEGDEQDHPLYFERARVLNVDGTELDHFDVQQIQAKGLASLYLLATGQMNRAWRLCTNAVQGALDLGLHLRDLGSTADDLKEIKYRVWWSLYTLEHRLSVITGRPSCIHDTDYSTPLPIPFDEVQFKEEEAIRLLASSKDRTSQLSGSSSSFKRGGKGQAKYADCDIRYADPSESLYFLQAVLLSSIGRRAASQLYSPQAEHLSWRHTRWTIETLLDDLNSWVVNLPAVYDFTSIKSTPSPQSHTSGLAILYYSTKILITRPCLYHLEVDNKGKGSEAFAELENFNKEHAAQCINSACLLLRFLPEPPYSVDLYESSPWWCILHFLMQTAAVLLLELSLRWKIIQAMFMGVIAMRTTIAIQPLRGQELDLLLIKHLLLLVDRLFRVSHSFVQPPNLVEALATKQF</sequence>
<name>Q0CM75_ASPTN</name>
<dbReference type="PANTHER" id="PTHR47654:SF5">
    <property type="entry name" value="TRANSCRIPTION FACTOR DOMAIN-CONTAINING PROTEIN"/>
    <property type="match status" value="1"/>
</dbReference>
<dbReference type="GO" id="GO:0008270">
    <property type="term" value="F:zinc ion binding"/>
    <property type="evidence" value="ECO:0007669"/>
    <property type="project" value="InterPro"/>
</dbReference>
<dbReference type="GO" id="GO:0009893">
    <property type="term" value="P:positive regulation of metabolic process"/>
    <property type="evidence" value="ECO:0007669"/>
    <property type="project" value="UniProtKB-ARBA"/>
</dbReference>
<feature type="compositionally biased region" description="Low complexity" evidence="6">
    <location>
        <begin position="154"/>
        <end position="168"/>
    </location>
</feature>
<proteinExistence type="predicted"/>
<dbReference type="InterPro" id="IPR036864">
    <property type="entry name" value="Zn2-C6_fun-type_DNA-bd_sf"/>
</dbReference>
<dbReference type="RefSeq" id="XP_001214387.1">
    <property type="nucleotide sequence ID" value="XM_001214387.1"/>
</dbReference>
<accession>Q0CM75</accession>
<evidence type="ECO:0000256" key="1">
    <source>
        <dbReference type="ARBA" id="ARBA00022723"/>
    </source>
</evidence>
<dbReference type="InterPro" id="IPR053230">
    <property type="entry name" value="Trans_reg_galc"/>
</dbReference>
<dbReference type="GO" id="GO:0000981">
    <property type="term" value="F:DNA-binding transcription factor activity, RNA polymerase II-specific"/>
    <property type="evidence" value="ECO:0007669"/>
    <property type="project" value="InterPro"/>
</dbReference>
<keyword evidence="5" id="KW-0539">Nucleus</keyword>
<protein>
    <recommendedName>
        <fullName evidence="7">Xylanolytic transcriptional activator regulatory domain-containing protein</fullName>
    </recommendedName>
</protein>
<evidence type="ECO:0000256" key="5">
    <source>
        <dbReference type="ARBA" id="ARBA00023242"/>
    </source>
</evidence>
<evidence type="ECO:0000313" key="8">
    <source>
        <dbReference type="EMBL" id="EAU34278.1"/>
    </source>
</evidence>
<evidence type="ECO:0000256" key="6">
    <source>
        <dbReference type="SAM" id="MobiDB-lite"/>
    </source>
</evidence>
<dbReference type="Pfam" id="PF00172">
    <property type="entry name" value="Zn_clus"/>
    <property type="match status" value="1"/>
</dbReference>
<evidence type="ECO:0000256" key="3">
    <source>
        <dbReference type="ARBA" id="ARBA00023125"/>
    </source>
</evidence>
<feature type="compositionally biased region" description="Basic and acidic residues" evidence="6">
    <location>
        <begin position="40"/>
        <end position="54"/>
    </location>
</feature>
<dbReference type="GO" id="GO:0003677">
    <property type="term" value="F:DNA binding"/>
    <property type="evidence" value="ECO:0007669"/>
    <property type="project" value="UniProtKB-KW"/>
</dbReference>
<feature type="compositionally biased region" description="Low complexity" evidence="6">
    <location>
        <begin position="69"/>
        <end position="78"/>
    </location>
</feature>
<dbReference type="GeneID" id="4321089"/>
<feature type="region of interest" description="Disordered" evidence="6">
    <location>
        <begin position="154"/>
        <end position="188"/>
    </location>
</feature>
<evidence type="ECO:0000256" key="4">
    <source>
        <dbReference type="ARBA" id="ARBA00023163"/>
    </source>
</evidence>
<dbReference type="OrthoDB" id="5296287at2759"/>
<dbReference type="CDD" id="cd00067">
    <property type="entry name" value="GAL4"/>
    <property type="match status" value="1"/>
</dbReference>
<keyword evidence="4" id="KW-0804">Transcription</keyword>
<keyword evidence="1" id="KW-0479">Metal-binding</keyword>
<dbReference type="AlphaFoldDB" id="Q0CM75"/>
<dbReference type="HOGENOM" id="CLU_353352_0_0_1"/>
<evidence type="ECO:0000259" key="7">
    <source>
        <dbReference type="SMART" id="SM00906"/>
    </source>
</evidence>